<sequence>MDKRFQIHRLDNGIRIIHRQVKSTKLAHCGVILNVGSRDETLEQQGIAHFWEHMAFKGTNKRKAYHILNSIDAVGGELNAYTSKEKINFYASTLVEHFEKSVDILSDLTFNSSFPVKEINKERSVILEEMSLYRDDPADAIGDEFDEMIFPNHPLGRNILGTIDSVNSFEQQDFFEFIHQNVNTHEVVFASVSNLEFEKVVALGEKYFSHIPEVKNEKSRIPFTGYQPIVVERKKPITQCHVMMGAEAYELHHEKRMPFFLLTNLLGGPAMNSRLNLGIREKYGYVYDITAGSSAYLDSGQFSIYFATEEKSLNKCLKLVDRELSKLREKKLGVQQLRAAKQQIMGQIAMSGESNLSIMLGMGKALLDKEKFETIEEVFQQIKDITSEDLLDVANEIFAKDRLSTLIYRSEIKQ</sequence>
<evidence type="ECO:0000259" key="3">
    <source>
        <dbReference type="Pfam" id="PF05193"/>
    </source>
</evidence>
<dbReference type="PANTHER" id="PTHR11851">
    <property type="entry name" value="METALLOPROTEASE"/>
    <property type="match status" value="1"/>
</dbReference>
<dbReference type="Pfam" id="PF05193">
    <property type="entry name" value="Peptidase_M16_C"/>
    <property type="match status" value="1"/>
</dbReference>
<dbReference type="EMBL" id="JRYR02000001">
    <property type="protein sequence ID" value="OHX66512.1"/>
    <property type="molecule type" value="Genomic_DNA"/>
</dbReference>
<proteinExistence type="inferred from homology"/>
<reference evidence="4 5" key="1">
    <citation type="journal article" date="2012" name="Int. J. Syst. Evol. Microbiol.">
        <title>Flammeovirga pacifica sp. nov., isolated from deep-sea sediment.</title>
        <authorList>
            <person name="Xu H."/>
            <person name="Fu Y."/>
            <person name="Yang N."/>
            <person name="Ding Z."/>
            <person name="Lai Q."/>
            <person name="Zeng R."/>
        </authorList>
    </citation>
    <scope>NUCLEOTIDE SEQUENCE [LARGE SCALE GENOMIC DNA]</scope>
    <source>
        <strain evidence="5">DSM 24597 / LMG 26175 / WPAGA1</strain>
    </source>
</reference>
<dbReference type="STRING" id="915059.NH26_09170"/>
<dbReference type="PANTHER" id="PTHR11851:SF49">
    <property type="entry name" value="MITOCHONDRIAL-PROCESSING PEPTIDASE SUBUNIT ALPHA"/>
    <property type="match status" value="1"/>
</dbReference>
<dbReference type="Proteomes" id="UP000179797">
    <property type="component" value="Unassembled WGS sequence"/>
</dbReference>
<evidence type="ECO:0000313" key="4">
    <source>
        <dbReference type="EMBL" id="OHX66512.1"/>
    </source>
</evidence>
<dbReference type="Pfam" id="PF00675">
    <property type="entry name" value="Peptidase_M16"/>
    <property type="match status" value="1"/>
</dbReference>
<dbReference type="InterPro" id="IPR011765">
    <property type="entry name" value="Pept_M16_N"/>
</dbReference>
<accession>A0A1S1YZT5</accession>
<dbReference type="SUPFAM" id="SSF63411">
    <property type="entry name" value="LuxS/MPP-like metallohydrolase"/>
    <property type="match status" value="2"/>
</dbReference>
<evidence type="ECO:0000256" key="1">
    <source>
        <dbReference type="ARBA" id="ARBA00007261"/>
    </source>
</evidence>
<organism evidence="4 5">
    <name type="scientific">Flammeovirga pacifica</name>
    <dbReference type="NCBI Taxonomy" id="915059"/>
    <lineage>
        <taxon>Bacteria</taxon>
        <taxon>Pseudomonadati</taxon>
        <taxon>Bacteroidota</taxon>
        <taxon>Cytophagia</taxon>
        <taxon>Cytophagales</taxon>
        <taxon>Flammeovirgaceae</taxon>
        <taxon>Flammeovirga</taxon>
    </lineage>
</organism>
<dbReference type="InterPro" id="IPR011249">
    <property type="entry name" value="Metalloenz_LuxS/M16"/>
</dbReference>
<dbReference type="RefSeq" id="WP_044221519.1">
    <property type="nucleotide sequence ID" value="NZ_JRYR02000001.1"/>
</dbReference>
<comment type="similarity">
    <text evidence="1">Belongs to the peptidase M16 family.</text>
</comment>
<evidence type="ECO:0000313" key="5">
    <source>
        <dbReference type="Proteomes" id="UP000179797"/>
    </source>
</evidence>
<comment type="caution">
    <text evidence="4">The sequence shown here is derived from an EMBL/GenBank/DDBJ whole genome shotgun (WGS) entry which is preliminary data.</text>
</comment>
<dbReference type="InterPro" id="IPR050361">
    <property type="entry name" value="MPP/UQCRC_Complex"/>
</dbReference>
<keyword evidence="5" id="KW-1185">Reference proteome</keyword>
<name>A0A1S1YZT5_FLAPC</name>
<dbReference type="Gene3D" id="3.30.830.10">
    <property type="entry name" value="Metalloenzyme, LuxS/M16 peptidase-like"/>
    <property type="match status" value="2"/>
</dbReference>
<dbReference type="OrthoDB" id="9811314at2"/>
<dbReference type="AlphaFoldDB" id="A0A1S1YZT5"/>
<protein>
    <submittedName>
        <fullName evidence="4">Peptidase M16</fullName>
    </submittedName>
</protein>
<gene>
    <name evidence="4" type="ORF">NH26_09170</name>
</gene>
<feature type="domain" description="Peptidase M16 N-terminal" evidence="2">
    <location>
        <begin position="18"/>
        <end position="162"/>
    </location>
</feature>
<dbReference type="GO" id="GO:0046872">
    <property type="term" value="F:metal ion binding"/>
    <property type="evidence" value="ECO:0007669"/>
    <property type="project" value="InterPro"/>
</dbReference>
<feature type="domain" description="Peptidase M16 C-terminal" evidence="3">
    <location>
        <begin position="169"/>
        <end position="343"/>
    </location>
</feature>
<dbReference type="InterPro" id="IPR007863">
    <property type="entry name" value="Peptidase_M16_C"/>
</dbReference>
<evidence type="ECO:0000259" key="2">
    <source>
        <dbReference type="Pfam" id="PF00675"/>
    </source>
</evidence>